<dbReference type="Proteomes" id="UP000622797">
    <property type="component" value="Unassembled WGS sequence"/>
</dbReference>
<dbReference type="PROSITE" id="PS51304">
    <property type="entry name" value="GALECTIN"/>
    <property type="match status" value="1"/>
</dbReference>
<reference evidence="2" key="1">
    <citation type="journal article" date="2020" name="BMC Genomics">
        <title>Correction to: Identification and distribution of gene clusters required for synthesis of sphingolipid metabolism inhibitors in diverse species of the filamentous fungus Fusarium.</title>
        <authorList>
            <person name="Kim H.S."/>
            <person name="Lohmar J.M."/>
            <person name="Busman M."/>
            <person name="Brown D.W."/>
            <person name="Naumann T.A."/>
            <person name="Divon H.H."/>
            <person name="Lysoe E."/>
            <person name="Uhlig S."/>
            <person name="Proctor R.H."/>
        </authorList>
    </citation>
    <scope>NUCLEOTIDE SEQUENCE</scope>
    <source>
        <strain evidence="2">NRRL 20472</strain>
    </source>
</reference>
<dbReference type="EMBL" id="JABEXW010000861">
    <property type="protein sequence ID" value="KAF4952919.1"/>
    <property type="molecule type" value="Genomic_DNA"/>
</dbReference>
<dbReference type="Pfam" id="PF06985">
    <property type="entry name" value="HET"/>
    <property type="match status" value="1"/>
</dbReference>
<protein>
    <recommendedName>
        <fullName evidence="1">Galectin domain-containing protein</fullName>
    </recommendedName>
</protein>
<evidence type="ECO:0000259" key="1">
    <source>
        <dbReference type="PROSITE" id="PS51304"/>
    </source>
</evidence>
<gene>
    <name evidence="2" type="ORF">FSARC_12540</name>
</gene>
<accession>A0A8H4T7V9</accession>
<reference evidence="2" key="2">
    <citation type="submission" date="2020-05" db="EMBL/GenBank/DDBJ databases">
        <authorList>
            <person name="Kim H.-S."/>
            <person name="Proctor R.H."/>
            <person name="Brown D.W."/>
        </authorList>
    </citation>
    <scope>NUCLEOTIDE SEQUENCE</scope>
    <source>
        <strain evidence="2">NRRL 20472</strain>
    </source>
</reference>
<dbReference type="OrthoDB" id="2157530at2759"/>
<evidence type="ECO:0000313" key="3">
    <source>
        <dbReference type="Proteomes" id="UP000622797"/>
    </source>
</evidence>
<dbReference type="InterPro" id="IPR010730">
    <property type="entry name" value="HET"/>
</dbReference>
<dbReference type="InterPro" id="IPR052895">
    <property type="entry name" value="HetReg/Transcr_Mod"/>
</dbReference>
<feature type="domain" description="Galectin" evidence="1">
    <location>
        <begin position="1"/>
        <end position="42"/>
    </location>
</feature>
<dbReference type="PANTHER" id="PTHR24148">
    <property type="entry name" value="ANKYRIN REPEAT DOMAIN-CONTAINING PROTEIN 39 HOMOLOG-RELATED"/>
    <property type="match status" value="1"/>
</dbReference>
<proteinExistence type="predicted"/>
<organism evidence="2 3">
    <name type="scientific">Fusarium sarcochroum</name>
    <dbReference type="NCBI Taxonomy" id="1208366"/>
    <lineage>
        <taxon>Eukaryota</taxon>
        <taxon>Fungi</taxon>
        <taxon>Dikarya</taxon>
        <taxon>Ascomycota</taxon>
        <taxon>Pezizomycotina</taxon>
        <taxon>Sordariomycetes</taxon>
        <taxon>Hypocreomycetidae</taxon>
        <taxon>Hypocreales</taxon>
        <taxon>Nectriaceae</taxon>
        <taxon>Fusarium</taxon>
        <taxon>Fusarium lateritium species complex</taxon>
    </lineage>
</organism>
<dbReference type="GO" id="GO:0030246">
    <property type="term" value="F:carbohydrate binding"/>
    <property type="evidence" value="ECO:0007669"/>
    <property type="project" value="InterPro"/>
</dbReference>
<sequence length="625" mass="70818">MEHKILASFPYRPLEPGQIRLLQVKPGDLDLISAELSNVDLSLNPLFWALSYVWGPRENPRIIQINDTSFSVTINLYHALHEYRSLLSESRRNVALYLWVDAICINQEDPIEKSVQVPRMSDIYGRCKRVFAWLGPVKHEENDGVRELAVKLKQFELPSHPSTNDLMEDNLIKEFMESAKSDQEAADAVERVRQALRSIGRRPWFRRIWILQEAVLAQRQPIMLCGPYELGYDIFFKTWVMMLDPSLEGQLLYTFMAVNPVRFQAIGLVYKRILHTRRMKDREEVESSDDQQKQCAVEVLELLNETTELEATVPHDRLYALIGLLACDPLPSALLPDYTKSFEKLCHELVTFILEQTQDIRVLNLGTVGNLVNVPSWTPDLRNNWMARVNTIPCPGKCFNLSNDGQVLTMSVIKLGHCVSVYSPAQADPETGIAPPSVFMDFDESIIKVAAAIRRVTRMEVMVEWFRFHLADIYTETRLDNSIVTRVMMAYVCMVHSQPLSSLGSRFGTTEQLEGADGMVRNPTLQRSMVGRSTFVLQDGTAGNLDGSDTIAAVGDAMCIFPGLAVPFLIRSDDSGKCRVIGQVSTWNHLGAALPANLLESYRQSFKGAHQQRETQHEVRMVSLM</sequence>
<keyword evidence="3" id="KW-1185">Reference proteome</keyword>
<dbReference type="InterPro" id="IPR001079">
    <property type="entry name" value="Galectin_CRD"/>
</dbReference>
<name>A0A8H4T7V9_9HYPO</name>
<dbReference type="PANTHER" id="PTHR24148:SF64">
    <property type="entry name" value="HETEROKARYON INCOMPATIBILITY DOMAIN-CONTAINING PROTEIN"/>
    <property type="match status" value="1"/>
</dbReference>
<comment type="caution">
    <text evidence="2">The sequence shown here is derived from an EMBL/GenBank/DDBJ whole genome shotgun (WGS) entry which is preliminary data.</text>
</comment>
<dbReference type="AlphaFoldDB" id="A0A8H4T7V9"/>
<evidence type="ECO:0000313" key="2">
    <source>
        <dbReference type="EMBL" id="KAF4952919.1"/>
    </source>
</evidence>